<dbReference type="EMBL" id="FPKS01000001">
    <property type="protein sequence ID" value="SFZ70025.1"/>
    <property type="molecule type" value="Genomic_DNA"/>
</dbReference>
<reference evidence="2 3" key="2">
    <citation type="submission" date="2016-11" db="EMBL/GenBank/DDBJ databases">
        <authorList>
            <person name="Jaros S."/>
            <person name="Januszkiewicz K."/>
            <person name="Wedrychowicz H."/>
        </authorList>
    </citation>
    <scope>NUCLEOTIDE SEQUENCE [LARGE SCALE GENOMIC DNA]</scope>
    <source>
        <strain evidence="2 3">DSM 22330</strain>
    </source>
</reference>
<accession>A0A1K2H4E5</accession>
<organism evidence="2 3">
    <name type="scientific">Pseudolactococcus chungangensis CAU 28 = DSM 22330</name>
    <dbReference type="NCBI Taxonomy" id="1122154"/>
    <lineage>
        <taxon>Bacteria</taxon>
        <taxon>Bacillati</taxon>
        <taxon>Bacillota</taxon>
        <taxon>Bacilli</taxon>
        <taxon>Lactobacillales</taxon>
        <taxon>Streptococcaceae</taxon>
        <taxon>Pseudolactococcus</taxon>
    </lineage>
</organism>
<sequence length="120" mass="14987">MVNRDKSADERFQYNVKIQHHEQQMDEFSHDFCRYLEQLSRTRDTLRRNFESEMSLREESRDRNAKYDSALEETQYHFRQRLRLFDEQLETGEHLRHKAMHQLDDEREQLLKERNSLPWE</sequence>
<dbReference type="RefSeq" id="WP_031365784.1">
    <property type="nucleotide sequence ID" value="NZ_FPKS01000001.1"/>
</dbReference>
<evidence type="ECO:0008006" key="5">
    <source>
        <dbReference type="Google" id="ProtNLM"/>
    </source>
</evidence>
<gene>
    <name evidence="1" type="ORF">RR45_GL001197</name>
    <name evidence="2" type="ORF">SAMN02746068_00025</name>
</gene>
<dbReference type="Proteomes" id="UP000218979">
    <property type="component" value="Unassembled WGS sequence"/>
</dbReference>
<dbReference type="AlphaFoldDB" id="A0A1K2H4E5"/>
<evidence type="ECO:0000313" key="1">
    <source>
        <dbReference type="EMBL" id="PCS00547.1"/>
    </source>
</evidence>
<evidence type="ECO:0000313" key="3">
    <source>
        <dbReference type="Proteomes" id="UP000185655"/>
    </source>
</evidence>
<dbReference type="OrthoDB" id="2236223at2"/>
<name>A0A1K2H4E5_9LACT</name>
<keyword evidence="4" id="KW-1185">Reference proteome</keyword>
<dbReference type="EMBL" id="JXJT01000027">
    <property type="protein sequence ID" value="PCS00547.1"/>
    <property type="molecule type" value="Genomic_DNA"/>
</dbReference>
<protein>
    <recommendedName>
        <fullName evidence="5">Cingulin</fullName>
    </recommendedName>
</protein>
<evidence type="ECO:0000313" key="4">
    <source>
        <dbReference type="Proteomes" id="UP000218979"/>
    </source>
</evidence>
<proteinExistence type="predicted"/>
<dbReference type="Proteomes" id="UP000185655">
    <property type="component" value="Unassembled WGS sequence"/>
</dbReference>
<dbReference type="STRING" id="1122154.SAMN02746068_00025"/>
<evidence type="ECO:0000313" key="2">
    <source>
        <dbReference type="EMBL" id="SFZ70025.1"/>
    </source>
</evidence>
<reference evidence="1 4" key="1">
    <citation type="submission" date="2014-12" db="EMBL/GenBank/DDBJ databases">
        <title>Draft genome sequences of 10 type strains of Lactococcus.</title>
        <authorList>
            <person name="Sun Z."/>
            <person name="Zhong Z."/>
            <person name="Liu W."/>
            <person name="Zhang W."/>
            <person name="Zhang H."/>
        </authorList>
    </citation>
    <scope>NUCLEOTIDE SEQUENCE [LARGE SCALE GENOMIC DNA]</scope>
    <source>
        <strain evidence="1 4">DSM 22330</strain>
    </source>
</reference>